<accession>A0AA44XWG1</accession>
<gene>
    <name evidence="1" type="ORF">C6T65_28645</name>
</gene>
<evidence type="ECO:0000313" key="1">
    <source>
        <dbReference type="EMBL" id="PRH39022.1"/>
    </source>
</evidence>
<sequence>MPNPDRADLIPAGFVVFSSDGSVQFGWLNPETNEFCAEADGRHIPNAVGAIPWVADHMH</sequence>
<name>A0AA44XWG1_BURVI</name>
<dbReference type="AlphaFoldDB" id="A0AA44XWG1"/>
<dbReference type="Proteomes" id="UP000237632">
    <property type="component" value="Unassembled WGS sequence"/>
</dbReference>
<reference evidence="1 2" key="1">
    <citation type="submission" date="2018-03" db="EMBL/GenBank/DDBJ databases">
        <authorList>
            <person name="Nguyen K."/>
            <person name="Fouts D."/>
            <person name="Sutton G."/>
        </authorList>
    </citation>
    <scope>NUCLEOTIDE SEQUENCE [LARGE SCALE GENOMIC DNA]</scope>
    <source>
        <strain evidence="1 2">AU3578</strain>
    </source>
</reference>
<dbReference type="EMBL" id="PVHK01000217">
    <property type="protein sequence ID" value="PRH39022.1"/>
    <property type="molecule type" value="Genomic_DNA"/>
</dbReference>
<protein>
    <submittedName>
        <fullName evidence="1">Uncharacterized protein</fullName>
    </submittedName>
</protein>
<dbReference type="RefSeq" id="WP_081056129.1">
    <property type="nucleotide sequence ID" value="NZ_CADESV010000006.1"/>
</dbReference>
<organism evidence="1 2">
    <name type="scientific">Burkholderia vietnamiensis</name>
    <dbReference type="NCBI Taxonomy" id="60552"/>
    <lineage>
        <taxon>Bacteria</taxon>
        <taxon>Pseudomonadati</taxon>
        <taxon>Pseudomonadota</taxon>
        <taxon>Betaproteobacteria</taxon>
        <taxon>Burkholderiales</taxon>
        <taxon>Burkholderiaceae</taxon>
        <taxon>Burkholderia</taxon>
        <taxon>Burkholderia cepacia complex</taxon>
    </lineage>
</organism>
<evidence type="ECO:0000313" key="2">
    <source>
        <dbReference type="Proteomes" id="UP000237632"/>
    </source>
</evidence>
<comment type="caution">
    <text evidence="1">The sequence shown here is derived from an EMBL/GenBank/DDBJ whole genome shotgun (WGS) entry which is preliminary data.</text>
</comment>
<proteinExistence type="predicted"/>